<dbReference type="PANTHER" id="PTHR32322:SF18">
    <property type="entry name" value="S-ADENOSYLMETHIONINE_S-ADENOSYLHOMOCYSTEINE TRANSPORTER"/>
    <property type="match status" value="1"/>
</dbReference>
<feature type="domain" description="EamA" evidence="7">
    <location>
        <begin position="13"/>
        <end position="138"/>
    </location>
</feature>
<evidence type="ECO:0000259" key="7">
    <source>
        <dbReference type="Pfam" id="PF00892"/>
    </source>
</evidence>
<proteinExistence type="predicted"/>
<organism evidence="8 9">
    <name type="scientific">Lysobacter soyae</name>
    <dbReference type="NCBI Taxonomy" id="2764185"/>
    <lineage>
        <taxon>Bacteria</taxon>
        <taxon>Pseudomonadati</taxon>
        <taxon>Pseudomonadota</taxon>
        <taxon>Gammaproteobacteria</taxon>
        <taxon>Lysobacterales</taxon>
        <taxon>Lysobacteraceae</taxon>
        <taxon>Lysobacter</taxon>
    </lineage>
</organism>
<feature type="transmembrane region" description="Helical" evidence="6">
    <location>
        <begin position="277"/>
        <end position="293"/>
    </location>
</feature>
<feature type="transmembrane region" description="Helical" evidence="6">
    <location>
        <begin position="90"/>
        <end position="115"/>
    </location>
</feature>
<feature type="transmembrane region" description="Helical" evidence="6">
    <location>
        <begin position="219"/>
        <end position="238"/>
    </location>
</feature>
<keyword evidence="3 6" id="KW-0812">Transmembrane</keyword>
<comment type="subcellular location">
    <subcellularLocation>
        <location evidence="1">Cell membrane</location>
        <topology evidence="1">Multi-pass membrane protein</topology>
    </subcellularLocation>
</comment>
<protein>
    <submittedName>
        <fullName evidence="8">DMT family transporter</fullName>
    </submittedName>
</protein>
<evidence type="ECO:0000256" key="4">
    <source>
        <dbReference type="ARBA" id="ARBA00022989"/>
    </source>
</evidence>
<keyword evidence="5 6" id="KW-0472">Membrane</keyword>
<name>A0ABX8WRP3_9GAMM</name>
<feature type="transmembrane region" description="Helical" evidence="6">
    <location>
        <begin position="151"/>
        <end position="168"/>
    </location>
</feature>
<sequence>MLKDVSRAAMVPMLIGAAIIGTNALMVKMADMPPTVSAFWRMAFSAVILGIALLMQGGWKKMSRRAWLWSIIPGIAFATDLWMWHRSIHIVGPGISTLLANTQVFFVAIAGVVFFKDRLDWRYASGVLLAFFGLWLLLGGGWSSLPENYHWGVFLGLATGLAYAFYNVGIKKTQQISEREHLHVSDMQILFIAAALSSVLLGGFALAGGESFAFPSAASFGYILALAVFGHCLAWVLISRAMRLLPIAVLGLLLLFQPLVAYLLDVILFHIDTTPRQWGGLAITLAGIFVAGLKPKST</sequence>
<keyword evidence="4 6" id="KW-1133">Transmembrane helix</keyword>
<accession>A0ABX8WRP3</accession>
<keyword evidence="2" id="KW-1003">Cell membrane</keyword>
<feature type="transmembrane region" description="Helical" evidence="6">
    <location>
        <begin position="127"/>
        <end position="145"/>
    </location>
</feature>
<evidence type="ECO:0000256" key="2">
    <source>
        <dbReference type="ARBA" id="ARBA00022475"/>
    </source>
</evidence>
<evidence type="ECO:0000256" key="5">
    <source>
        <dbReference type="ARBA" id="ARBA00023136"/>
    </source>
</evidence>
<dbReference type="Proteomes" id="UP000824755">
    <property type="component" value="Chromosome"/>
</dbReference>
<dbReference type="EMBL" id="CP080544">
    <property type="protein sequence ID" value="QYR53508.1"/>
    <property type="molecule type" value="Genomic_DNA"/>
</dbReference>
<dbReference type="SUPFAM" id="SSF103481">
    <property type="entry name" value="Multidrug resistance efflux transporter EmrE"/>
    <property type="match status" value="2"/>
</dbReference>
<feature type="transmembrane region" description="Helical" evidence="6">
    <location>
        <begin position="245"/>
        <end position="271"/>
    </location>
</feature>
<dbReference type="InterPro" id="IPR037185">
    <property type="entry name" value="EmrE-like"/>
</dbReference>
<keyword evidence="9" id="KW-1185">Reference proteome</keyword>
<feature type="transmembrane region" description="Helical" evidence="6">
    <location>
        <begin position="189"/>
        <end position="207"/>
    </location>
</feature>
<dbReference type="RefSeq" id="WP_220380324.1">
    <property type="nucleotide sequence ID" value="NZ_CP080544.1"/>
</dbReference>
<gene>
    <name evidence="8" type="ORF">H8L67_03110</name>
</gene>
<evidence type="ECO:0000256" key="3">
    <source>
        <dbReference type="ARBA" id="ARBA00022692"/>
    </source>
</evidence>
<evidence type="ECO:0000313" key="9">
    <source>
        <dbReference type="Proteomes" id="UP000824755"/>
    </source>
</evidence>
<dbReference type="Pfam" id="PF00892">
    <property type="entry name" value="EamA"/>
    <property type="match status" value="2"/>
</dbReference>
<evidence type="ECO:0000256" key="6">
    <source>
        <dbReference type="SAM" id="Phobius"/>
    </source>
</evidence>
<feature type="transmembrane region" description="Helical" evidence="6">
    <location>
        <begin position="38"/>
        <end position="55"/>
    </location>
</feature>
<feature type="domain" description="EamA" evidence="7">
    <location>
        <begin position="151"/>
        <end position="291"/>
    </location>
</feature>
<evidence type="ECO:0000256" key="1">
    <source>
        <dbReference type="ARBA" id="ARBA00004651"/>
    </source>
</evidence>
<dbReference type="PANTHER" id="PTHR32322">
    <property type="entry name" value="INNER MEMBRANE TRANSPORTER"/>
    <property type="match status" value="1"/>
</dbReference>
<evidence type="ECO:0000313" key="8">
    <source>
        <dbReference type="EMBL" id="QYR53508.1"/>
    </source>
</evidence>
<feature type="transmembrane region" description="Helical" evidence="6">
    <location>
        <begin position="7"/>
        <end position="26"/>
    </location>
</feature>
<reference evidence="8 9" key="1">
    <citation type="submission" date="2021-08" db="EMBL/GenBank/DDBJ databases">
        <title>Lysobacter sp. strain CJ11 Genome sequencing and assembly.</title>
        <authorList>
            <person name="Kim I."/>
        </authorList>
    </citation>
    <scope>NUCLEOTIDE SEQUENCE [LARGE SCALE GENOMIC DNA]</scope>
    <source>
        <strain evidence="8 9">CJ11</strain>
    </source>
</reference>
<dbReference type="InterPro" id="IPR050638">
    <property type="entry name" value="AA-Vitamin_Transporters"/>
</dbReference>
<feature type="transmembrane region" description="Helical" evidence="6">
    <location>
        <begin position="67"/>
        <end position="84"/>
    </location>
</feature>
<dbReference type="InterPro" id="IPR000620">
    <property type="entry name" value="EamA_dom"/>
</dbReference>